<name>A0A4D4LYQ2_STRAX</name>
<dbReference type="GO" id="GO:0005829">
    <property type="term" value="C:cytosol"/>
    <property type="evidence" value="ECO:0007669"/>
    <property type="project" value="TreeGrafter"/>
</dbReference>
<dbReference type="GO" id="GO:0000287">
    <property type="term" value="F:magnesium ion binding"/>
    <property type="evidence" value="ECO:0007669"/>
    <property type="project" value="UniProtKB-UniRule"/>
</dbReference>
<dbReference type="AlphaFoldDB" id="A0A4D4LYQ2"/>
<evidence type="ECO:0000256" key="8">
    <source>
        <dbReference type="ARBA" id="ARBA00023300"/>
    </source>
</evidence>
<comment type="similarity">
    <text evidence="3 10">Belongs to the PEPCase type 1 family.</text>
</comment>
<comment type="caution">
    <text evidence="14">The sequence shown here is derived from an EMBL/GenBank/DDBJ whole genome shotgun (WGS) entry which is preliminary data.</text>
</comment>
<dbReference type="GO" id="GO:0008964">
    <property type="term" value="F:phosphoenolpyruvate carboxylase activity"/>
    <property type="evidence" value="ECO:0007669"/>
    <property type="project" value="UniProtKB-UniRule"/>
</dbReference>
<organism evidence="14 15">
    <name type="scientific">Streptomyces avermitilis</name>
    <dbReference type="NCBI Taxonomy" id="33903"/>
    <lineage>
        <taxon>Bacteria</taxon>
        <taxon>Bacillati</taxon>
        <taxon>Actinomycetota</taxon>
        <taxon>Actinomycetes</taxon>
        <taxon>Kitasatosporales</taxon>
        <taxon>Streptomycetaceae</taxon>
        <taxon>Streptomyces</taxon>
    </lineage>
</organism>
<keyword evidence="14" id="KW-0670">Pyruvate</keyword>
<evidence type="ECO:0000256" key="3">
    <source>
        <dbReference type="ARBA" id="ARBA00008346"/>
    </source>
</evidence>
<feature type="compositionally biased region" description="Basic residues" evidence="13">
    <location>
        <begin position="1002"/>
        <end position="1016"/>
    </location>
</feature>
<feature type="compositionally biased region" description="Basic residues" evidence="13">
    <location>
        <begin position="937"/>
        <end position="974"/>
    </location>
</feature>
<dbReference type="InterPro" id="IPR015813">
    <property type="entry name" value="Pyrv/PenolPyrv_kinase-like_dom"/>
</dbReference>
<dbReference type="Proteomes" id="UP000302139">
    <property type="component" value="Unassembled WGS sequence"/>
</dbReference>
<protein>
    <recommendedName>
        <fullName evidence="5 10">Phosphoenolpyruvate carboxylase</fullName>
        <shortName evidence="10">PEPC</shortName>
        <shortName evidence="10">PEPCase</shortName>
        <ecNumber evidence="4 10">4.1.1.31</ecNumber>
    </recommendedName>
</protein>
<gene>
    <name evidence="10 14" type="primary">ppc</name>
    <name evidence="14" type="ORF">SAV14893_029000</name>
</gene>
<feature type="active site" evidence="10 12">
    <location>
        <position position="568"/>
    </location>
</feature>
<evidence type="ECO:0000256" key="11">
    <source>
        <dbReference type="PROSITE-ProRule" id="PRU10111"/>
    </source>
</evidence>
<dbReference type="GO" id="GO:0006107">
    <property type="term" value="P:oxaloacetate metabolic process"/>
    <property type="evidence" value="ECO:0007669"/>
    <property type="project" value="UniProtKB-UniRule"/>
</dbReference>
<dbReference type="Gene3D" id="1.20.1440.90">
    <property type="entry name" value="Phosphoenolpyruvate/pyruvate domain"/>
    <property type="match status" value="1"/>
</dbReference>
<reference evidence="14 15" key="1">
    <citation type="submission" date="2019-04" db="EMBL/GenBank/DDBJ databases">
        <title>Draft genome sequences of Streptomyces avermitilis NBRC 14893.</title>
        <authorList>
            <person name="Komaki H."/>
            <person name="Tamura T."/>
            <person name="Hosoyama A."/>
        </authorList>
    </citation>
    <scope>NUCLEOTIDE SEQUENCE [LARGE SCALE GENOMIC DNA]</scope>
    <source>
        <strain evidence="14 15">NBRC 14893</strain>
    </source>
</reference>
<evidence type="ECO:0000256" key="10">
    <source>
        <dbReference type="HAMAP-Rule" id="MF_00595"/>
    </source>
</evidence>
<dbReference type="PROSITE" id="PS00781">
    <property type="entry name" value="PEPCASE_1"/>
    <property type="match status" value="1"/>
</dbReference>
<dbReference type="HAMAP" id="MF_00595">
    <property type="entry name" value="PEPcase_type1"/>
    <property type="match status" value="1"/>
</dbReference>
<dbReference type="GO" id="GO:0015977">
    <property type="term" value="P:carbon fixation"/>
    <property type="evidence" value="ECO:0007669"/>
    <property type="project" value="UniProtKB-UniRule"/>
</dbReference>
<evidence type="ECO:0000256" key="4">
    <source>
        <dbReference type="ARBA" id="ARBA00012305"/>
    </source>
</evidence>
<evidence type="ECO:0000256" key="12">
    <source>
        <dbReference type="PROSITE-ProRule" id="PRU10112"/>
    </source>
</evidence>
<feature type="compositionally biased region" description="Basic and acidic residues" evidence="13">
    <location>
        <begin position="980"/>
        <end position="989"/>
    </location>
</feature>
<keyword evidence="6 10" id="KW-0460">Magnesium</keyword>
<dbReference type="GO" id="GO:0006099">
    <property type="term" value="P:tricarboxylic acid cycle"/>
    <property type="evidence" value="ECO:0007669"/>
    <property type="project" value="InterPro"/>
</dbReference>
<dbReference type="InterPro" id="IPR022805">
    <property type="entry name" value="PEP_COase_bac/pln-type"/>
</dbReference>
<evidence type="ECO:0000313" key="15">
    <source>
        <dbReference type="Proteomes" id="UP000302139"/>
    </source>
</evidence>
<evidence type="ECO:0000256" key="1">
    <source>
        <dbReference type="ARBA" id="ARBA00001946"/>
    </source>
</evidence>
<dbReference type="PROSITE" id="PS00393">
    <property type="entry name" value="PEPCASE_2"/>
    <property type="match status" value="1"/>
</dbReference>
<dbReference type="InterPro" id="IPR018129">
    <property type="entry name" value="PEP_COase_Lys_AS"/>
</dbReference>
<evidence type="ECO:0000256" key="5">
    <source>
        <dbReference type="ARBA" id="ARBA00022419"/>
    </source>
</evidence>
<dbReference type="Pfam" id="PF00311">
    <property type="entry name" value="PEPcase"/>
    <property type="match status" value="1"/>
</dbReference>
<comment type="subunit">
    <text evidence="10">Homotetramer.</text>
</comment>
<dbReference type="NCBIfam" id="NF000584">
    <property type="entry name" value="PRK00009.1"/>
    <property type="match status" value="1"/>
</dbReference>
<evidence type="ECO:0000256" key="2">
    <source>
        <dbReference type="ARBA" id="ARBA00003670"/>
    </source>
</evidence>
<keyword evidence="8 10" id="KW-0120">Carbon dioxide fixation</keyword>
<evidence type="ECO:0000256" key="6">
    <source>
        <dbReference type="ARBA" id="ARBA00022842"/>
    </source>
</evidence>
<dbReference type="EMBL" id="BJHX01000001">
    <property type="protein sequence ID" value="GDY63507.1"/>
    <property type="molecule type" value="Genomic_DNA"/>
</dbReference>
<comment type="catalytic activity">
    <reaction evidence="9 10">
        <text>oxaloacetate + phosphate = phosphoenolpyruvate + hydrogencarbonate</text>
        <dbReference type="Rhea" id="RHEA:28370"/>
        <dbReference type="ChEBI" id="CHEBI:16452"/>
        <dbReference type="ChEBI" id="CHEBI:17544"/>
        <dbReference type="ChEBI" id="CHEBI:43474"/>
        <dbReference type="ChEBI" id="CHEBI:58702"/>
        <dbReference type="EC" id="4.1.1.31"/>
    </reaction>
</comment>
<dbReference type="InterPro" id="IPR033129">
    <property type="entry name" value="PEPCASE_His_AS"/>
</dbReference>
<accession>A0A4D4LYQ2</accession>
<dbReference type="PANTHER" id="PTHR30523:SF6">
    <property type="entry name" value="PHOSPHOENOLPYRUVATE CARBOXYLASE"/>
    <property type="match status" value="1"/>
</dbReference>
<evidence type="ECO:0000313" key="14">
    <source>
        <dbReference type="EMBL" id="GDY63507.1"/>
    </source>
</evidence>
<feature type="region of interest" description="Disordered" evidence="13">
    <location>
        <begin position="881"/>
        <end position="1109"/>
    </location>
</feature>
<proteinExistence type="inferred from homology"/>
<dbReference type="InterPro" id="IPR021135">
    <property type="entry name" value="PEP_COase"/>
</dbReference>
<evidence type="ECO:0000256" key="7">
    <source>
        <dbReference type="ARBA" id="ARBA00023239"/>
    </source>
</evidence>
<feature type="compositionally biased region" description="Basic and acidic residues" evidence="13">
    <location>
        <begin position="1069"/>
        <end position="1091"/>
    </location>
</feature>
<sequence>MSSADDQTTTTSSELRADIRRLGDLLGETLVRQEGPELLDLVEKVRRLTREDGEAAAELLRGTELETAAKLVRAFSTYFHLANVTEQVHRGRELRTKRAAEGGLLARTADRLKDADPEHLRATVKNLNVRPVFTAHPTEAARRSVLNKLRRIAALLETPVIEADRRRYDTRLAENIDLVWQTDELRVVRPEPADEARNAIYYLDELHAGAVGDVLEDLTAELERVGVQLPDDTRPLTFGTWIGGDRDGNPNVTPEVTWDVLILQHEHGINDALELIDELRGFLSNSIRYTGATEELLTSLGTDLERLPEISPRYKRLNAEEPYRLKATCIRQKLENTKQRLAKGTAHQPGRDYLGTGELLHDLKLIQTSLREHRGGLFADGRMDRTIRTLAAFGLQLATMDVREHADAHHYALGQLFDRLGEESWRYADMPRDYRGKLLAKELRSRRPLAPSPAPLDAAGAKTLGVFHTVKRALAVFGPEVIESYIISMCQGADDVFAAAVLAREAGLLDLHAGWAKIGIVPLLETTDELKAADTILEDMLSDPSYRRLVALRGDVQEVMLGYSDSSKFGGITTSQWEIHRAQRRLRDVAHRYGVRLRLFHGRGGTVGRGGGPSHDAILAQPWGTLEGEIKVTEQGEVISDKYLVPSLARENLELTVAATLQASALHTAPRQSDEALARWDAAMDVVSDAAHSAYRRLVEDPDLPTYFLASTPVDQLADLHLGSRPSRRPGSGVSLDGLRAIPWVFGWTQSRQIVPGWFGVGSGLKALREAGLDTVLDEMHEQWHFFRNFLSNVEMTLAKTDLRIARHYVDTLVPDHLKHVFATIEAEHELTVREVLRITGGEKLLDTHPVLQQTFAIRDAYLDPISYLQVALLKRQRDAAAADTPPTRSWPAPCSSPSTAWRPACATPADRTPTRECPRAAHRHGGTPRSTPGRARAGRLLKRRERRRQQHQPRTRQRPRRTRHPQTTRHHDRRQQQRTAERHPRVENPGRTGPHHLVGPRLHHDRQHLAPPHRHGLLDDDPCPGLRTLGRGHVRARTPVPRAPRHRHRAPLAPLRQHHVLSGTPRAPDTRDQNQHGDRSHRRDPPEPQHRVRALSGGDGRHGGDPWP</sequence>
<comment type="cofactor">
    <cofactor evidence="1 10">
        <name>Mg(2+)</name>
        <dbReference type="ChEBI" id="CHEBI:18420"/>
    </cofactor>
</comment>
<feature type="compositionally biased region" description="Basic and acidic residues" evidence="13">
    <location>
        <begin position="1100"/>
        <end position="1109"/>
    </location>
</feature>
<dbReference type="SUPFAM" id="SSF51621">
    <property type="entry name" value="Phosphoenolpyruvate/pyruvate domain"/>
    <property type="match status" value="1"/>
</dbReference>
<evidence type="ECO:0000256" key="13">
    <source>
        <dbReference type="SAM" id="MobiDB-lite"/>
    </source>
</evidence>
<evidence type="ECO:0000256" key="9">
    <source>
        <dbReference type="ARBA" id="ARBA00048995"/>
    </source>
</evidence>
<keyword evidence="7 10" id="KW-0456">Lyase</keyword>
<dbReference type="PANTHER" id="PTHR30523">
    <property type="entry name" value="PHOSPHOENOLPYRUVATE CARBOXYLASE"/>
    <property type="match status" value="1"/>
</dbReference>
<feature type="active site" evidence="10 11">
    <location>
        <position position="136"/>
    </location>
</feature>
<dbReference type="PRINTS" id="PR00150">
    <property type="entry name" value="PEPCARBXLASE"/>
</dbReference>
<dbReference type="EC" id="4.1.1.31" evidence="4 10"/>
<comment type="function">
    <text evidence="2 10">Forms oxaloacetate, a four-carbon dicarboxylic acid source for the tricarboxylic acid cycle.</text>
</comment>